<reference evidence="4" key="1">
    <citation type="submission" date="2022-11" db="UniProtKB">
        <authorList>
            <consortium name="WormBaseParasite"/>
        </authorList>
    </citation>
    <scope>IDENTIFICATION</scope>
</reference>
<dbReference type="Proteomes" id="UP000887561">
    <property type="component" value="Unplaced"/>
</dbReference>
<dbReference type="Pfam" id="PF23354">
    <property type="entry name" value="TPR_NUP160_120_M"/>
    <property type="match status" value="1"/>
</dbReference>
<dbReference type="InterPro" id="IPR056536">
    <property type="entry name" value="TPR_NUP160_C"/>
</dbReference>
<dbReference type="InterPro" id="IPR056535">
    <property type="entry name" value="TPR_NUP160_M"/>
</dbReference>
<keyword evidence="3" id="KW-1185">Reference proteome</keyword>
<proteinExistence type="predicted"/>
<organism evidence="3 4">
    <name type="scientific">Meloidogyne javanica</name>
    <name type="common">Root-knot nematode worm</name>
    <dbReference type="NCBI Taxonomy" id="6303"/>
    <lineage>
        <taxon>Eukaryota</taxon>
        <taxon>Metazoa</taxon>
        <taxon>Ecdysozoa</taxon>
        <taxon>Nematoda</taxon>
        <taxon>Chromadorea</taxon>
        <taxon>Rhabditida</taxon>
        <taxon>Tylenchina</taxon>
        <taxon>Tylenchomorpha</taxon>
        <taxon>Tylenchoidea</taxon>
        <taxon>Meloidogynidae</taxon>
        <taxon>Meloidogyninae</taxon>
        <taxon>Meloidogyne</taxon>
        <taxon>Meloidogyne incognita group</taxon>
    </lineage>
</organism>
<evidence type="ECO:0000259" key="2">
    <source>
        <dbReference type="Pfam" id="PF23354"/>
    </source>
</evidence>
<feature type="domain" description="NUP160 middle TPR" evidence="2">
    <location>
        <begin position="3"/>
        <end position="167"/>
    </location>
</feature>
<feature type="domain" description="NUP160 C-terminal TPR" evidence="1">
    <location>
        <begin position="206"/>
        <end position="391"/>
    </location>
</feature>
<protein>
    <submittedName>
        <fullName evidence="4">Uncharacterized protein</fullName>
    </submittedName>
</protein>
<evidence type="ECO:0000259" key="1">
    <source>
        <dbReference type="Pfam" id="PF23347"/>
    </source>
</evidence>
<dbReference type="PANTHER" id="PTHR21286">
    <property type="entry name" value="NUCLEAR PORE COMPLEX PROTEIN NUP160"/>
    <property type="match status" value="1"/>
</dbReference>
<accession>A0A915MKT2</accession>
<dbReference type="PANTHER" id="PTHR21286:SF0">
    <property type="entry name" value="NUCLEAR PORE COMPLEX PROTEIN NUP160"/>
    <property type="match status" value="1"/>
</dbReference>
<evidence type="ECO:0000313" key="4">
    <source>
        <dbReference type="WBParaSite" id="scaffold4013_cov201.g7479"/>
    </source>
</evidence>
<name>A0A915MKT2_MELJA</name>
<dbReference type="GO" id="GO:0017056">
    <property type="term" value="F:structural constituent of nuclear pore"/>
    <property type="evidence" value="ECO:0007669"/>
    <property type="project" value="TreeGrafter"/>
</dbReference>
<dbReference type="GO" id="GO:0005643">
    <property type="term" value="C:nuclear pore"/>
    <property type="evidence" value="ECO:0007669"/>
    <property type="project" value="TreeGrafter"/>
</dbReference>
<dbReference type="WBParaSite" id="scaffold4013_cov201.g7479">
    <property type="protein sequence ID" value="scaffold4013_cov201.g7479"/>
    <property type="gene ID" value="scaffold4013_cov201.g7479"/>
</dbReference>
<dbReference type="Pfam" id="PF23347">
    <property type="entry name" value="TPR_Nup160_C"/>
    <property type="match status" value="1"/>
</dbReference>
<sequence length="468" mass="54031">MFIFKEHKHSEYVILAGSMAVKHANGDRDELLLSEVYATLFTQHLLTKTYWEAVRAVLQNPNKKRQSVCLYQLITHLLDTQQTKILVALPYGELAEMVVEILEARCKAEMVGSGTGSYSMYNIAYAFHISRCEYIKAAKLMYELSIRLRSEIQDQALLQRRCNTLATIFQTIQICENNKNDGVLIVLDDFEEKQNIDREKSPEKIDEEFEFVDTDGNISEPNKKQILITKADISRELLKIEARLALIDADPTIVPPLEEAGILYESLRYKRYDMAWLLINDRQEEEEEKLPEWVFCNSNFIRDLSIGGNQKPHWRIVISYLDLSLKLSPHDSSILRTVANVFLKFSIKLPGWLVQKYSEINFGDLLRLLIDYGDLSDAFSILLVQIETIKKHLNEKTAQQIIINPLTKSSEGPDEMLSLLPLVHIEMLFQIAEKDENRMNLPIAETTTKLKEFYAYHRAISRNPVKNI</sequence>
<dbReference type="AlphaFoldDB" id="A0A915MKT2"/>
<dbReference type="InterPro" id="IPR021717">
    <property type="entry name" value="Nucleoporin_Nup160"/>
</dbReference>
<evidence type="ECO:0000313" key="3">
    <source>
        <dbReference type="Proteomes" id="UP000887561"/>
    </source>
</evidence>